<dbReference type="RefSeq" id="WP_377358556.1">
    <property type="nucleotide sequence ID" value="NZ_JBHTCM010000010.1"/>
</dbReference>
<dbReference type="PANTHER" id="PTHR48069">
    <property type="entry name" value="DIHYDROFOLATE REDUCTASE"/>
    <property type="match status" value="1"/>
</dbReference>
<name>A0ABW2KVQ3_9PROT</name>
<sequence length="190" mass="20322">MSGAGVECASGVRNGNAPLETPRLVLVAAVARNGVIGRGNTLPWRLPGDLRFFKRTTLGKPVVMGRRTWESIGAKPLPGRCNIVLTRDTGFAPEGAIVCHGFLGAIAEARSVAARTAAPEVCVIGGESLFAEALRMADRLYLTEVLAEPAGDVLFPPFDRGAWTETELERADAAGPESPAYRILRLDRKR</sequence>
<dbReference type="Proteomes" id="UP001596456">
    <property type="component" value="Unassembled WGS sequence"/>
</dbReference>
<evidence type="ECO:0000256" key="4">
    <source>
        <dbReference type="ARBA" id="ARBA00022563"/>
    </source>
</evidence>
<organism evidence="11 12">
    <name type="scientific">Rhodocista pekingensis</name>
    <dbReference type="NCBI Taxonomy" id="201185"/>
    <lineage>
        <taxon>Bacteria</taxon>
        <taxon>Pseudomonadati</taxon>
        <taxon>Pseudomonadota</taxon>
        <taxon>Alphaproteobacteria</taxon>
        <taxon>Rhodospirillales</taxon>
        <taxon>Azospirillaceae</taxon>
        <taxon>Rhodocista</taxon>
    </lineage>
</organism>
<dbReference type="InterPro" id="IPR024072">
    <property type="entry name" value="DHFR-like_dom_sf"/>
</dbReference>
<evidence type="ECO:0000256" key="2">
    <source>
        <dbReference type="ARBA" id="ARBA00009539"/>
    </source>
</evidence>
<proteinExistence type="inferred from homology"/>
<dbReference type="PROSITE" id="PS00075">
    <property type="entry name" value="DHFR_1"/>
    <property type="match status" value="1"/>
</dbReference>
<dbReference type="SUPFAM" id="SSF53597">
    <property type="entry name" value="Dihydrofolate reductase-like"/>
    <property type="match status" value="1"/>
</dbReference>
<evidence type="ECO:0000313" key="12">
    <source>
        <dbReference type="Proteomes" id="UP001596456"/>
    </source>
</evidence>
<dbReference type="InterPro" id="IPR012259">
    <property type="entry name" value="DHFR"/>
</dbReference>
<comment type="function">
    <text evidence="7 8">Key enzyme in folate metabolism. Catalyzes an essential reaction for de novo glycine and purine synthesis, and for DNA precursor synthesis.</text>
</comment>
<feature type="domain" description="DHFR" evidence="10">
    <location>
        <begin position="23"/>
        <end position="188"/>
    </location>
</feature>
<keyword evidence="12" id="KW-1185">Reference proteome</keyword>
<gene>
    <name evidence="11" type="ORF">ACFQPS_09830</name>
</gene>
<dbReference type="PROSITE" id="PS51330">
    <property type="entry name" value="DHFR_2"/>
    <property type="match status" value="1"/>
</dbReference>
<reference evidence="12" key="1">
    <citation type="journal article" date="2019" name="Int. J. Syst. Evol. Microbiol.">
        <title>The Global Catalogue of Microorganisms (GCM) 10K type strain sequencing project: providing services to taxonomists for standard genome sequencing and annotation.</title>
        <authorList>
            <consortium name="The Broad Institute Genomics Platform"/>
            <consortium name="The Broad Institute Genome Sequencing Center for Infectious Disease"/>
            <person name="Wu L."/>
            <person name="Ma J."/>
        </authorList>
    </citation>
    <scope>NUCLEOTIDE SEQUENCE [LARGE SCALE GENOMIC DNA]</scope>
    <source>
        <strain evidence="12">CGMCC 1.16275</strain>
    </source>
</reference>
<comment type="pathway">
    <text evidence="1 8">Cofactor biosynthesis; tetrahydrofolate biosynthesis; 5,6,7,8-tetrahydrofolate from 7,8-dihydrofolate: step 1/1.</text>
</comment>
<dbReference type="PRINTS" id="PR00070">
    <property type="entry name" value="DHFR"/>
</dbReference>
<evidence type="ECO:0000256" key="9">
    <source>
        <dbReference type="RuleBase" id="RU004474"/>
    </source>
</evidence>
<comment type="catalytic activity">
    <reaction evidence="8">
        <text>(6S)-5,6,7,8-tetrahydrofolate + NADP(+) = 7,8-dihydrofolate + NADPH + H(+)</text>
        <dbReference type="Rhea" id="RHEA:15009"/>
        <dbReference type="ChEBI" id="CHEBI:15378"/>
        <dbReference type="ChEBI" id="CHEBI:57451"/>
        <dbReference type="ChEBI" id="CHEBI:57453"/>
        <dbReference type="ChEBI" id="CHEBI:57783"/>
        <dbReference type="ChEBI" id="CHEBI:58349"/>
        <dbReference type="EC" id="1.5.1.3"/>
    </reaction>
</comment>
<dbReference type="EMBL" id="JBHTCM010000010">
    <property type="protein sequence ID" value="MFC7333460.1"/>
    <property type="molecule type" value="Genomic_DNA"/>
</dbReference>
<comment type="caution">
    <text evidence="11">The sequence shown here is derived from an EMBL/GenBank/DDBJ whole genome shotgun (WGS) entry which is preliminary data.</text>
</comment>
<dbReference type="InterPro" id="IPR017925">
    <property type="entry name" value="DHFR_CS"/>
</dbReference>
<keyword evidence="5 8" id="KW-0521">NADP</keyword>
<comment type="similarity">
    <text evidence="2 8 9">Belongs to the dihydrofolate reductase family.</text>
</comment>
<protein>
    <recommendedName>
        <fullName evidence="3 8">Dihydrofolate reductase</fullName>
        <ecNumber evidence="3 8">1.5.1.3</ecNumber>
    </recommendedName>
</protein>
<evidence type="ECO:0000256" key="6">
    <source>
        <dbReference type="ARBA" id="ARBA00023002"/>
    </source>
</evidence>
<dbReference type="PANTHER" id="PTHR48069:SF3">
    <property type="entry name" value="DIHYDROFOLATE REDUCTASE"/>
    <property type="match status" value="1"/>
</dbReference>
<keyword evidence="4 8" id="KW-0554">One-carbon metabolism</keyword>
<accession>A0ABW2KVQ3</accession>
<dbReference type="CDD" id="cd00209">
    <property type="entry name" value="DHFR"/>
    <property type="match status" value="1"/>
</dbReference>
<dbReference type="EC" id="1.5.1.3" evidence="3 8"/>
<keyword evidence="6 8" id="KW-0560">Oxidoreductase</keyword>
<evidence type="ECO:0000313" key="11">
    <source>
        <dbReference type="EMBL" id="MFC7333460.1"/>
    </source>
</evidence>
<evidence type="ECO:0000256" key="5">
    <source>
        <dbReference type="ARBA" id="ARBA00022857"/>
    </source>
</evidence>
<dbReference type="GO" id="GO:0004146">
    <property type="term" value="F:dihydrofolate reductase activity"/>
    <property type="evidence" value="ECO:0007669"/>
    <property type="project" value="UniProtKB-EC"/>
</dbReference>
<dbReference type="InterPro" id="IPR001796">
    <property type="entry name" value="DHFR_dom"/>
</dbReference>
<evidence type="ECO:0000256" key="1">
    <source>
        <dbReference type="ARBA" id="ARBA00004903"/>
    </source>
</evidence>
<evidence type="ECO:0000256" key="7">
    <source>
        <dbReference type="ARBA" id="ARBA00025067"/>
    </source>
</evidence>
<evidence type="ECO:0000256" key="3">
    <source>
        <dbReference type="ARBA" id="ARBA00012856"/>
    </source>
</evidence>
<evidence type="ECO:0000256" key="8">
    <source>
        <dbReference type="PIRNR" id="PIRNR000194"/>
    </source>
</evidence>
<evidence type="ECO:0000259" key="10">
    <source>
        <dbReference type="PROSITE" id="PS51330"/>
    </source>
</evidence>
<dbReference type="Pfam" id="PF00186">
    <property type="entry name" value="DHFR_1"/>
    <property type="match status" value="1"/>
</dbReference>
<dbReference type="PIRSF" id="PIRSF000194">
    <property type="entry name" value="DHFR"/>
    <property type="match status" value="1"/>
</dbReference>
<dbReference type="Gene3D" id="3.40.430.10">
    <property type="entry name" value="Dihydrofolate Reductase, subunit A"/>
    <property type="match status" value="1"/>
</dbReference>